<dbReference type="EMBL" id="JASUXU010000208">
    <property type="protein sequence ID" value="KAK0302191.1"/>
    <property type="molecule type" value="Genomic_DNA"/>
</dbReference>
<comment type="caution">
    <text evidence="2">The sequence shown here is derived from an EMBL/GenBank/DDBJ whole genome shotgun (WGS) entry which is preliminary data.</text>
</comment>
<feature type="region of interest" description="Disordered" evidence="1">
    <location>
        <begin position="1"/>
        <end position="37"/>
    </location>
</feature>
<evidence type="ECO:0008006" key="4">
    <source>
        <dbReference type="Google" id="ProtNLM"/>
    </source>
</evidence>
<evidence type="ECO:0000256" key="1">
    <source>
        <dbReference type="SAM" id="MobiDB-lite"/>
    </source>
</evidence>
<dbReference type="AlphaFoldDB" id="A0AAN6F357"/>
<evidence type="ECO:0000313" key="3">
    <source>
        <dbReference type="Proteomes" id="UP001168146"/>
    </source>
</evidence>
<organism evidence="2 3">
    <name type="scientific">Friedmanniomyces endolithicus</name>
    <dbReference type="NCBI Taxonomy" id="329885"/>
    <lineage>
        <taxon>Eukaryota</taxon>
        <taxon>Fungi</taxon>
        <taxon>Dikarya</taxon>
        <taxon>Ascomycota</taxon>
        <taxon>Pezizomycotina</taxon>
        <taxon>Dothideomycetes</taxon>
        <taxon>Dothideomycetidae</taxon>
        <taxon>Mycosphaerellales</taxon>
        <taxon>Teratosphaeriaceae</taxon>
        <taxon>Friedmanniomyces</taxon>
    </lineage>
</organism>
<proteinExistence type="predicted"/>
<reference evidence="2" key="1">
    <citation type="submission" date="2021-12" db="EMBL/GenBank/DDBJ databases">
        <title>Black yeast isolated from Biological Soil Crust.</title>
        <authorList>
            <person name="Kurbessoian T."/>
        </authorList>
    </citation>
    <scope>NUCLEOTIDE SEQUENCE</scope>
    <source>
        <strain evidence="2">CCFEE 5208</strain>
    </source>
</reference>
<dbReference type="Proteomes" id="UP001168146">
    <property type="component" value="Unassembled WGS sequence"/>
</dbReference>
<feature type="compositionally biased region" description="Pro residues" evidence="1">
    <location>
        <begin position="26"/>
        <end position="36"/>
    </location>
</feature>
<accession>A0AAN6F357</accession>
<sequence>MSFASRPPMATPPTSPHSAPLSLGHPPHPTTPPTPPGACQLVVPPENPDCILSLRDGSMLAASSMGVALILQQRNLIPHSYNLPIYYVDEEPDVVHLLHAIYAGNVDASQGKIPPMPILYALARLCLNTGRAYLCNPYVCQWVQRWILESENSLEAEVLEVAILCGDRQTVANVCRAFVLGEVPDEGVHQTEILLAGLPDAVQIGVMRATVRQALRRLLLLPIVDHPSVTAAAEDAHHCETQAVDLLSYIRALRRVSLFPVPDDDNSICLMSLGERLGAMQESCLAVSTCIQCGYVGHQWGKQIDEIARSMNALLRYLMKELQKHLVVEMRIAREAV</sequence>
<protein>
    <recommendedName>
        <fullName evidence="4">BTB domain-containing protein</fullName>
    </recommendedName>
</protein>
<gene>
    <name evidence="2" type="ORF">LTR82_017963</name>
</gene>
<name>A0AAN6F357_9PEZI</name>
<evidence type="ECO:0000313" key="2">
    <source>
        <dbReference type="EMBL" id="KAK0302191.1"/>
    </source>
</evidence>